<proteinExistence type="predicted"/>
<dbReference type="RefSeq" id="WP_216957781.1">
    <property type="nucleotide sequence ID" value="NZ_JAHOPB010000001.1"/>
</dbReference>
<feature type="chain" id="PRO_5045444108" evidence="5">
    <location>
        <begin position="25"/>
        <end position="304"/>
    </location>
</feature>
<evidence type="ECO:0000313" key="7">
    <source>
        <dbReference type="Proteomes" id="UP000727907"/>
    </source>
</evidence>
<accession>A0ABS6IG22</accession>
<comment type="subcellular location">
    <subcellularLocation>
        <location evidence="1">Cell envelope</location>
    </subcellularLocation>
</comment>
<sequence length="304" mass="32574">MLPRRRLPLLFLALGLLPGLPAAAQTPIRAVATFSILGDLVAEVAGDKVVLSVLVGADMDAHAYQPRPSDARMLADAQLLVSNGLGFEGWIDRLAKAAPFKGRAVVASTGVATLAAGSGHGHGHSHAHGPDPHCWQDVQRVRTYVANIAKGLVDADPANAAHYKERAAQADRRLVELDAWVKAEIAKVPADKRRAITGHDSFRYFSAAYGVKFQSPRGYNTSSEPSARDVALLIREAREQRIKALFVENMTNPGLVDQIARESGAVVGPRLYTDALSGPNGPAPTYEKMMRHNVTALVAGMLKN</sequence>
<reference evidence="6 7" key="1">
    <citation type="submission" date="2021-06" db="EMBL/GenBank/DDBJ databases">
        <authorList>
            <person name="Lee D.H."/>
        </authorList>
    </citation>
    <scope>NUCLEOTIDE SEQUENCE [LARGE SCALE GENOMIC DNA]</scope>
    <source>
        <strain evidence="6 7">MMS21-HV4-11</strain>
    </source>
</reference>
<keyword evidence="3" id="KW-0479">Metal-binding</keyword>
<dbReference type="Proteomes" id="UP000727907">
    <property type="component" value="Unassembled WGS sequence"/>
</dbReference>
<dbReference type="PANTHER" id="PTHR42953:SF1">
    <property type="entry name" value="METAL-BINDING PROTEIN HI_0362-RELATED"/>
    <property type="match status" value="1"/>
</dbReference>
<comment type="caution">
    <text evidence="6">The sequence shown here is derived from an EMBL/GenBank/DDBJ whole genome shotgun (WGS) entry which is preliminary data.</text>
</comment>
<evidence type="ECO:0000256" key="1">
    <source>
        <dbReference type="ARBA" id="ARBA00004196"/>
    </source>
</evidence>
<protein>
    <submittedName>
        <fullName evidence="6">Zinc ABC transporter substrate-binding protein</fullName>
    </submittedName>
</protein>
<evidence type="ECO:0000256" key="4">
    <source>
        <dbReference type="ARBA" id="ARBA00022729"/>
    </source>
</evidence>
<organism evidence="6 7">
    <name type="scientific">Reyranella humidisoli</name>
    <dbReference type="NCBI Taxonomy" id="2849149"/>
    <lineage>
        <taxon>Bacteria</taxon>
        <taxon>Pseudomonadati</taxon>
        <taxon>Pseudomonadota</taxon>
        <taxon>Alphaproteobacteria</taxon>
        <taxon>Hyphomicrobiales</taxon>
        <taxon>Reyranellaceae</taxon>
        <taxon>Reyranella</taxon>
    </lineage>
</organism>
<evidence type="ECO:0000313" key="6">
    <source>
        <dbReference type="EMBL" id="MBU8873541.1"/>
    </source>
</evidence>
<evidence type="ECO:0000256" key="5">
    <source>
        <dbReference type="SAM" id="SignalP"/>
    </source>
</evidence>
<keyword evidence="7" id="KW-1185">Reference proteome</keyword>
<name>A0ABS6IG22_9HYPH</name>
<dbReference type="InterPro" id="IPR050492">
    <property type="entry name" value="Bact_metal-bind_prot9"/>
</dbReference>
<gene>
    <name evidence="6" type="ORF">KQ910_07185</name>
</gene>
<keyword evidence="2" id="KW-0813">Transport</keyword>
<dbReference type="InterPro" id="IPR006127">
    <property type="entry name" value="ZnuA-like"/>
</dbReference>
<dbReference type="Pfam" id="PF01297">
    <property type="entry name" value="ZnuA"/>
    <property type="match status" value="1"/>
</dbReference>
<evidence type="ECO:0000256" key="2">
    <source>
        <dbReference type="ARBA" id="ARBA00022448"/>
    </source>
</evidence>
<evidence type="ECO:0000256" key="3">
    <source>
        <dbReference type="ARBA" id="ARBA00022723"/>
    </source>
</evidence>
<keyword evidence="4 5" id="KW-0732">Signal</keyword>
<dbReference type="EMBL" id="JAHOPB010000001">
    <property type="protein sequence ID" value="MBU8873541.1"/>
    <property type="molecule type" value="Genomic_DNA"/>
</dbReference>
<dbReference type="PANTHER" id="PTHR42953">
    <property type="entry name" value="HIGH-AFFINITY ZINC UPTAKE SYSTEM PROTEIN ZNUA-RELATED"/>
    <property type="match status" value="1"/>
</dbReference>
<feature type="signal peptide" evidence="5">
    <location>
        <begin position="1"/>
        <end position="24"/>
    </location>
</feature>